<dbReference type="STRING" id="157072.A0A024UK05"/>
<reference evidence="2" key="1">
    <citation type="submission" date="2013-12" db="EMBL/GenBank/DDBJ databases">
        <title>The Genome Sequence of Aphanomyces invadans NJM9701.</title>
        <authorList>
            <consortium name="The Broad Institute Genomics Platform"/>
            <person name="Russ C."/>
            <person name="Tyler B."/>
            <person name="van West P."/>
            <person name="Dieguez-Uribeondo J."/>
            <person name="Young S.K."/>
            <person name="Zeng Q."/>
            <person name="Gargeya S."/>
            <person name="Fitzgerald M."/>
            <person name="Abouelleil A."/>
            <person name="Alvarado L."/>
            <person name="Chapman S.B."/>
            <person name="Gainer-Dewar J."/>
            <person name="Goldberg J."/>
            <person name="Griggs A."/>
            <person name="Gujja S."/>
            <person name="Hansen M."/>
            <person name="Howarth C."/>
            <person name="Imamovic A."/>
            <person name="Ireland A."/>
            <person name="Larimer J."/>
            <person name="McCowan C."/>
            <person name="Murphy C."/>
            <person name="Pearson M."/>
            <person name="Poon T.W."/>
            <person name="Priest M."/>
            <person name="Roberts A."/>
            <person name="Saif S."/>
            <person name="Shea T."/>
            <person name="Sykes S."/>
            <person name="Wortman J."/>
            <person name="Nusbaum C."/>
            <person name="Birren B."/>
        </authorList>
    </citation>
    <scope>NUCLEOTIDE SEQUENCE [LARGE SCALE GENOMIC DNA]</scope>
    <source>
        <strain evidence="2">NJM9701</strain>
    </source>
</reference>
<accession>A0A024UK05</accession>
<dbReference type="SMART" id="SM00317">
    <property type="entry name" value="SET"/>
    <property type="match status" value="1"/>
</dbReference>
<dbReference type="OrthoDB" id="308383at2759"/>
<dbReference type="Gene3D" id="2.170.270.10">
    <property type="entry name" value="SET domain"/>
    <property type="match status" value="1"/>
</dbReference>
<feature type="domain" description="SET" evidence="1">
    <location>
        <begin position="79"/>
        <end position="195"/>
    </location>
</feature>
<dbReference type="InterPro" id="IPR046341">
    <property type="entry name" value="SET_dom_sf"/>
</dbReference>
<dbReference type="RefSeq" id="XP_008864719.1">
    <property type="nucleotide sequence ID" value="XM_008866497.1"/>
</dbReference>
<dbReference type="eggNOG" id="ENOG502SD5A">
    <property type="taxonomic scope" value="Eukaryota"/>
</dbReference>
<organism evidence="2">
    <name type="scientific">Aphanomyces invadans</name>
    <dbReference type="NCBI Taxonomy" id="157072"/>
    <lineage>
        <taxon>Eukaryota</taxon>
        <taxon>Sar</taxon>
        <taxon>Stramenopiles</taxon>
        <taxon>Oomycota</taxon>
        <taxon>Saprolegniomycetes</taxon>
        <taxon>Saprolegniales</taxon>
        <taxon>Verrucalvaceae</taxon>
        <taxon>Aphanomyces</taxon>
    </lineage>
</organism>
<sequence length="214" mass="23281">MVHCLDDGDPVDAEGTVAFCGRSITCDEASAVMKCIYTRHLLFESSRDLRNYSYWGFASGFPVLDDPDRAAVEAGLVHPHIEMRPVEIPGIGAQMGLFATQDIPPNTLLGEYTGVVHVDRGGAFDNYGLAYPSTYEHGNMCISAAEYGNAMRCINHSSTHPNAAFTSAVCTGILRMLCKTQRHVAADAQILINYGDAYWKAANVVPFEWPTDAA</sequence>
<dbReference type="Pfam" id="PF00856">
    <property type="entry name" value="SET"/>
    <property type="match status" value="1"/>
</dbReference>
<proteinExistence type="predicted"/>
<dbReference type="SUPFAM" id="SSF82199">
    <property type="entry name" value="SET domain"/>
    <property type="match status" value="1"/>
</dbReference>
<dbReference type="VEuPathDB" id="FungiDB:H310_02834"/>
<evidence type="ECO:0000313" key="2">
    <source>
        <dbReference type="EMBL" id="ETW06644.1"/>
    </source>
</evidence>
<evidence type="ECO:0000259" key="1">
    <source>
        <dbReference type="PROSITE" id="PS50280"/>
    </source>
</evidence>
<name>A0A024UK05_9STRA</name>
<dbReference type="AlphaFoldDB" id="A0A024UK05"/>
<dbReference type="EMBL" id="KI913955">
    <property type="protein sequence ID" value="ETW06644.1"/>
    <property type="molecule type" value="Genomic_DNA"/>
</dbReference>
<dbReference type="PROSITE" id="PS50280">
    <property type="entry name" value="SET"/>
    <property type="match status" value="1"/>
</dbReference>
<gene>
    <name evidence="2" type="ORF">H310_02834</name>
</gene>
<dbReference type="InterPro" id="IPR001214">
    <property type="entry name" value="SET_dom"/>
</dbReference>
<protein>
    <recommendedName>
        <fullName evidence="1">SET domain-containing protein</fullName>
    </recommendedName>
</protein>
<dbReference type="GeneID" id="20079884"/>